<name>A0A430FMP0_9BIFI</name>
<keyword evidence="3" id="KW-0547">Nucleotide-binding</keyword>
<dbReference type="CDD" id="cd03258">
    <property type="entry name" value="ABC_MetN_methionine_transporter"/>
    <property type="match status" value="1"/>
</dbReference>
<keyword evidence="1" id="KW-0813">Transport</keyword>
<dbReference type="InterPro" id="IPR041701">
    <property type="entry name" value="MetN_ABC"/>
</dbReference>
<dbReference type="SUPFAM" id="SSF52540">
    <property type="entry name" value="P-loop containing nucleoside triphosphate hydrolases"/>
    <property type="match status" value="1"/>
</dbReference>
<keyword evidence="10" id="KW-1185">Reference proteome</keyword>
<dbReference type="PANTHER" id="PTHR43166">
    <property type="entry name" value="AMINO ACID IMPORT ATP-BINDING PROTEIN"/>
    <property type="match status" value="1"/>
</dbReference>
<keyword evidence="6" id="KW-0029">Amino-acid transport</keyword>
<gene>
    <name evidence="9" type="ORF">D2E25_0406</name>
</gene>
<dbReference type="SMART" id="SM00930">
    <property type="entry name" value="NIL"/>
    <property type="match status" value="1"/>
</dbReference>
<dbReference type="InterPro" id="IPR018449">
    <property type="entry name" value="NIL_domain"/>
</dbReference>
<accession>A0A430FMP0</accession>
<evidence type="ECO:0000259" key="8">
    <source>
        <dbReference type="PROSITE" id="PS50893"/>
    </source>
</evidence>
<dbReference type="SMART" id="SM00382">
    <property type="entry name" value="AAA"/>
    <property type="match status" value="1"/>
</dbReference>
<comment type="caution">
    <text evidence="9">The sequence shown here is derived from an EMBL/GenBank/DDBJ whole genome shotgun (WGS) entry which is preliminary data.</text>
</comment>
<dbReference type="InterPro" id="IPR003593">
    <property type="entry name" value="AAA+_ATPase"/>
</dbReference>
<dbReference type="GO" id="GO:0016887">
    <property type="term" value="F:ATP hydrolysis activity"/>
    <property type="evidence" value="ECO:0007669"/>
    <property type="project" value="InterPro"/>
</dbReference>
<dbReference type="InterPro" id="IPR017871">
    <property type="entry name" value="ABC_transporter-like_CS"/>
</dbReference>
<evidence type="ECO:0000256" key="4">
    <source>
        <dbReference type="ARBA" id="ARBA00022840"/>
    </source>
</evidence>
<dbReference type="EMBL" id="QXGL01000001">
    <property type="protein sequence ID" value="RSX54100.1"/>
    <property type="molecule type" value="Genomic_DNA"/>
</dbReference>
<dbReference type="PANTHER" id="PTHR43166:SF30">
    <property type="entry name" value="METHIONINE IMPORT ATP-BINDING PROTEIN METN"/>
    <property type="match status" value="1"/>
</dbReference>
<evidence type="ECO:0000256" key="5">
    <source>
        <dbReference type="ARBA" id="ARBA00022967"/>
    </source>
</evidence>
<evidence type="ECO:0000256" key="7">
    <source>
        <dbReference type="ARBA" id="ARBA00023136"/>
    </source>
</evidence>
<dbReference type="Pfam" id="PF00005">
    <property type="entry name" value="ABC_tran"/>
    <property type="match status" value="1"/>
</dbReference>
<dbReference type="InterPro" id="IPR003439">
    <property type="entry name" value="ABC_transporter-like_ATP-bd"/>
</dbReference>
<dbReference type="PROSITE" id="PS50893">
    <property type="entry name" value="ABC_TRANSPORTER_2"/>
    <property type="match status" value="1"/>
</dbReference>
<evidence type="ECO:0000256" key="2">
    <source>
        <dbReference type="ARBA" id="ARBA00022475"/>
    </source>
</evidence>
<dbReference type="InterPro" id="IPR027417">
    <property type="entry name" value="P-loop_NTPase"/>
</dbReference>
<reference evidence="9 10" key="1">
    <citation type="submission" date="2018-09" db="EMBL/GenBank/DDBJ databases">
        <title>Characterization of the phylogenetic diversity of five novel species belonging to the genus Bifidobacterium.</title>
        <authorList>
            <person name="Lugli G.A."/>
            <person name="Duranti S."/>
            <person name="Milani C."/>
        </authorList>
    </citation>
    <scope>NUCLEOTIDE SEQUENCE [LARGE SCALE GENOMIC DNA]</scope>
    <source>
        <strain evidence="9 10">2034B</strain>
    </source>
</reference>
<dbReference type="Proteomes" id="UP000287533">
    <property type="component" value="Unassembled WGS sequence"/>
</dbReference>
<keyword evidence="7" id="KW-0472">Membrane</keyword>
<organism evidence="9 10">
    <name type="scientific">Bifidobacterium goeldii</name>
    <dbReference type="NCBI Taxonomy" id="2306975"/>
    <lineage>
        <taxon>Bacteria</taxon>
        <taxon>Bacillati</taxon>
        <taxon>Actinomycetota</taxon>
        <taxon>Actinomycetes</taxon>
        <taxon>Bifidobacteriales</taxon>
        <taxon>Bifidobacteriaceae</taxon>
        <taxon>Bifidobacterium</taxon>
    </lineage>
</organism>
<evidence type="ECO:0000256" key="1">
    <source>
        <dbReference type="ARBA" id="ARBA00022448"/>
    </source>
</evidence>
<dbReference type="GO" id="GO:0006865">
    <property type="term" value="P:amino acid transport"/>
    <property type="evidence" value="ECO:0007669"/>
    <property type="project" value="UniProtKB-KW"/>
</dbReference>
<evidence type="ECO:0000313" key="10">
    <source>
        <dbReference type="Proteomes" id="UP000287533"/>
    </source>
</evidence>
<protein>
    <submittedName>
        <fullName evidence="9">ABC transporter ATP-binding protein</fullName>
    </submittedName>
</protein>
<keyword evidence="4 9" id="KW-0067">ATP-binding</keyword>
<dbReference type="AlphaFoldDB" id="A0A430FMP0"/>
<evidence type="ECO:0000256" key="3">
    <source>
        <dbReference type="ARBA" id="ARBA00022741"/>
    </source>
</evidence>
<dbReference type="OrthoDB" id="4283894at2"/>
<dbReference type="RefSeq" id="WP_125979375.1">
    <property type="nucleotide sequence ID" value="NZ_QXGL01000001.1"/>
</dbReference>
<dbReference type="PROSITE" id="PS00211">
    <property type="entry name" value="ABC_TRANSPORTER_1"/>
    <property type="match status" value="1"/>
</dbReference>
<dbReference type="InterPro" id="IPR045865">
    <property type="entry name" value="ACT-like_dom_sf"/>
</dbReference>
<dbReference type="Gene3D" id="3.30.70.260">
    <property type="match status" value="1"/>
</dbReference>
<evidence type="ECO:0000313" key="9">
    <source>
        <dbReference type="EMBL" id="RSX54100.1"/>
    </source>
</evidence>
<dbReference type="SUPFAM" id="SSF55021">
    <property type="entry name" value="ACT-like"/>
    <property type="match status" value="1"/>
</dbReference>
<keyword evidence="5" id="KW-1278">Translocase</keyword>
<dbReference type="Pfam" id="PF09383">
    <property type="entry name" value="NIL"/>
    <property type="match status" value="1"/>
</dbReference>
<feature type="domain" description="ABC transporter" evidence="8">
    <location>
        <begin position="25"/>
        <end position="266"/>
    </location>
</feature>
<dbReference type="GO" id="GO:0005524">
    <property type="term" value="F:ATP binding"/>
    <property type="evidence" value="ECO:0007669"/>
    <property type="project" value="UniProtKB-KW"/>
</dbReference>
<dbReference type="InterPro" id="IPR050086">
    <property type="entry name" value="MetN_ABC_transporter-like"/>
</dbReference>
<keyword evidence="2" id="KW-1003">Cell membrane</keyword>
<evidence type="ECO:0000256" key="6">
    <source>
        <dbReference type="ARBA" id="ARBA00022970"/>
    </source>
</evidence>
<sequence>MSEVESTTLTNTAATSAQGERAALMRLDHVTVEFPGRDGKAPFHAVDDVSLTISKGDIYGIIGFSGAGKSTLVRTMNVLQRVTSGSVTFNGKEISSLSESELKPVRRKIAMIFQHFNLMPSRTVLDNVTLPLVHERISKADAKAKALRLLDLVGIADKANVYPRQLSGGQQQRVAIARALIGDPEILLCDEATSALDPRTTRSILTLLKDLNARLGLTIVLITHQMQVVKDICTRIAVVDHGRLVDDGGILDVFAHPTSELTREFIYTSGNINKGLELVRTHDLFAAERDAGNVYLLSSVGQGAEETLMADVHRRYGVTGNIIFGNVDVIHDTPFGMILVSLEGTPDAVRGALEYFATVGVEATPLADVHVNETQAEGEDDE</sequence>
<proteinExistence type="predicted"/>
<dbReference type="Gene3D" id="3.40.50.300">
    <property type="entry name" value="P-loop containing nucleotide triphosphate hydrolases"/>
    <property type="match status" value="1"/>
</dbReference>